<sequence length="309" mass="34312">MSTDAAMAFQIVTPFIIVAGMAGNIIVCSLIIKNKKMRTSFNFLLLNLAASDLLCSILGALFYASEIRNHYFSDGKSNRGEIEGVACKVVTISIGLTTNSSVFTLAAISTDRFFAIVHPWKHKLATIKRKTRIVIAGIWLLVLVTSLPLALVMIKQPNEVPNSHFVGNCIAHLVNENSYKAAAFVDLIACYIIPMAIILRTSFAIIKHLWCESSCRGFAPDQLETNRALLKSRKRITRIVLSVIMAFNIFWLPWAILEGSFLIGAIHHIDEKMFVVGFTLVLSSASVNPILYSLQSPQFRRAVKKMFGF</sequence>
<evidence type="ECO:0000313" key="12">
    <source>
        <dbReference type="Proteomes" id="UP001159405"/>
    </source>
</evidence>
<accession>A0ABN8MUV8</accession>
<protein>
    <recommendedName>
        <fullName evidence="10">G-protein coupled receptors family 1 profile domain-containing protein</fullName>
    </recommendedName>
</protein>
<feature type="domain" description="G-protein coupled receptors family 1 profile" evidence="10">
    <location>
        <begin position="23"/>
        <end position="292"/>
    </location>
</feature>
<feature type="transmembrane region" description="Helical" evidence="9">
    <location>
        <begin position="44"/>
        <end position="64"/>
    </location>
</feature>
<comment type="similarity">
    <text evidence="8">Belongs to the G-protein coupled receptor 1 family.</text>
</comment>
<name>A0ABN8MUV8_9CNID</name>
<dbReference type="Gene3D" id="1.20.1070.10">
    <property type="entry name" value="Rhodopsin 7-helix transmembrane proteins"/>
    <property type="match status" value="1"/>
</dbReference>
<dbReference type="InterPro" id="IPR000276">
    <property type="entry name" value="GPCR_Rhodpsn"/>
</dbReference>
<feature type="transmembrane region" description="Helical" evidence="9">
    <location>
        <begin position="6"/>
        <end position="32"/>
    </location>
</feature>
<keyword evidence="12" id="KW-1185">Reference proteome</keyword>
<feature type="transmembrane region" description="Helical" evidence="9">
    <location>
        <begin position="236"/>
        <end position="254"/>
    </location>
</feature>
<keyword evidence="6 8" id="KW-0675">Receptor</keyword>
<keyword evidence="4 8" id="KW-0297">G-protein coupled receptor</keyword>
<keyword evidence="5 9" id="KW-0472">Membrane</keyword>
<evidence type="ECO:0000313" key="11">
    <source>
        <dbReference type="EMBL" id="CAH3036527.1"/>
    </source>
</evidence>
<evidence type="ECO:0000256" key="4">
    <source>
        <dbReference type="ARBA" id="ARBA00023040"/>
    </source>
</evidence>
<evidence type="ECO:0000259" key="10">
    <source>
        <dbReference type="PROSITE" id="PS50262"/>
    </source>
</evidence>
<evidence type="ECO:0000256" key="6">
    <source>
        <dbReference type="ARBA" id="ARBA00023170"/>
    </source>
</evidence>
<proteinExistence type="inferred from homology"/>
<dbReference type="PRINTS" id="PR00237">
    <property type="entry name" value="GPCRRHODOPSN"/>
</dbReference>
<keyword evidence="7 8" id="KW-0807">Transducer</keyword>
<feature type="transmembrane region" description="Helical" evidence="9">
    <location>
        <begin position="181"/>
        <end position="199"/>
    </location>
</feature>
<dbReference type="Proteomes" id="UP001159405">
    <property type="component" value="Unassembled WGS sequence"/>
</dbReference>
<evidence type="ECO:0000256" key="7">
    <source>
        <dbReference type="ARBA" id="ARBA00023224"/>
    </source>
</evidence>
<dbReference type="CDD" id="cd00637">
    <property type="entry name" value="7tm_classA_rhodopsin-like"/>
    <property type="match status" value="1"/>
</dbReference>
<dbReference type="InterPro" id="IPR017452">
    <property type="entry name" value="GPCR_Rhodpsn_7TM"/>
</dbReference>
<evidence type="ECO:0000256" key="1">
    <source>
        <dbReference type="ARBA" id="ARBA00004141"/>
    </source>
</evidence>
<dbReference type="Pfam" id="PF00001">
    <property type="entry name" value="7tm_1"/>
    <property type="match status" value="1"/>
</dbReference>
<organism evidence="11 12">
    <name type="scientific">Porites lobata</name>
    <dbReference type="NCBI Taxonomy" id="104759"/>
    <lineage>
        <taxon>Eukaryota</taxon>
        <taxon>Metazoa</taxon>
        <taxon>Cnidaria</taxon>
        <taxon>Anthozoa</taxon>
        <taxon>Hexacorallia</taxon>
        <taxon>Scleractinia</taxon>
        <taxon>Fungiina</taxon>
        <taxon>Poritidae</taxon>
        <taxon>Porites</taxon>
    </lineage>
</organism>
<gene>
    <name evidence="11" type="ORF">PLOB_00031033</name>
</gene>
<dbReference type="EMBL" id="CALNXK010000004">
    <property type="protein sequence ID" value="CAH3036527.1"/>
    <property type="molecule type" value="Genomic_DNA"/>
</dbReference>
<keyword evidence="3 9" id="KW-1133">Transmembrane helix</keyword>
<dbReference type="SMART" id="SM01381">
    <property type="entry name" value="7TM_GPCR_Srsx"/>
    <property type="match status" value="1"/>
</dbReference>
<dbReference type="SUPFAM" id="SSF81321">
    <property type="entry name" value="Family A G protein-coupled receptor-like"/>
    <property type="match status" value="1"/>
</dbReference>
<feature type="transmembrane region" description="Helical" evidence="9">
    <location>
        <begin position="274"/>
        <end position="294"/>
    </location>
</feature>
<comment type="subcellular location">
    <subcellularLocation>
        <location evidence="1">Membrane</location>
        <topology evidence="1">Multi-pass membrane protein</topology>
    </subcellularLocation>
</comment>
<evidence type="ECO:0000256" key="9">
    <source>
        <dbReference type="SAM" id="Phobius"/>
    </source>
</evidence>
<dbReference type="PROSITE" id="PS50262">
    <property type="entry name" value="G_PROTEIN_RECEP_F1_2"/>
    <property type="match status" value="1"/>
</dbReference>
<evidence type="ECO:0000256" key="2">
    <source>
        <dbReference type="ARBA" id="ARBA00022692"/>
    </source>
</evidence>
<evidence type="ECO:0000256" key="5">
    <source>
        <dbReference type="ARBA" id="ARBA00023136"/>
    </source>
</evidence>
<feature type="transmembrane region" description="Helical" evidence="9">
    <location>
        <begin position="133"/>
        <end position="154"/>
    </location>
</feature>
<reference evidence="11 12" key="1">
    <citation type="submission" date="2022-05" db="EMBL/GenBank/DDBJ databases">
        <authorList>
            <consortium name="Genoscope - CEA"/>
            <person name="William W."/>
        </authorList>
    </citation>
    <scope>NUCLEOTIDE SEQUENCE [LARGE SCALE GENOMIC DNA]</scope>
</reference>
<keyword evidence="2 8" id="KW-0812">Transmembrane</keyword>
<comment type="caution">
    <text evidence="11">The sequence shown here is derived from an EMBL/GenBank/DDBJ whole genome shotgun (WGS) entry which is preliminary data.</text>
</comment>
<evidence type="ECO:0000256" key="3">
    <source>
        <dbReference type="ARBA" id="ARBA00022989"/>
    </source>
</evidence>
<dbReference type="PROSITE" id="PS00237">
    <property type="entry name" value="G_PROTEIN_RECEP_F1_1"/>
    <property type="match status" value="1"/>
</dbReference>
<evidence type="ECO:0000256" key="8">
    <source>
        <dbReference type="RuleBase" id="RU000688"/>
    </source>
</evidence>
<dbReference type="PANTHER" id="PTHR45695">
    <property type="entry name" value="LEUCOKININ RECEPTOR-RELATED"/>
    <property type="match status" value="1"/>
</dbReference>
<dbReference type="PANTHER" id="PTHR45695:SF9">
    <property type="entry name" value="LEUCOKININ RECEPTOR"/>
    <property type="match status" value="1"/>
</dbReference>